<reference evidence="2 3" key="1">
    <citation type="submission" date="2016-12" db="EMBL/GenBank/DDBJ databases">
        <authorList>
            <person name="Song W.-J."/>
            <person name="Kurnit D.M."/>
        </authorList>
    </citation>
    <scope>NUCLEOTIDE SEQUENCE [LARGE SCALE GENOMIC DNA]</scope>
    <source>
        <strain evidence="2 3">175</strain>
    </source>
</reference>
<keyword evidence="2" id="KW-0067">ATP-binding</keyword>
<dbReference type="Gene3D" id="3.30.950.30">
    <property type="entry name" value="Schlafen, AAA domain"/>
    <property type="match status" value="1"/>
</dbReference>
<dbReference type="RefSeq" id="WP_085216031.1">
    <property type="nucleotide sequence ID" value="NZ_FXAM01000001.1"/>
</dbReference>
<dbReference type="InterPro" id="IPR038461">
    <property type="entry name" value="Schlafen_AlbA_2_dom_sf"/>
</dbReference>
<accession>A0A1Y6D925</accession>
<dbReference type="InterPro" id="IPR038475">
    <property type="entry name" value="RecG_C_sf"/>
</dbReference>
<gene>
    <name evidence="2" type="ORF">SAMN02949497_4643</name>
</gene>
<keyword evidence="2" id="KW-0347">Helicase</keyword>
<proteinExistence type="predicted"/>
<organism evidence="2 3">
    <name type="scientific">Methylomagnum ishizawai</name>
    <dbReference type="NCBI Taxonomy" id="1760988"/>
    <lineage>
        <taxon>Bacteria</taxon>
        <taxon>Pseudomonadati</taxon>
        <taxon>Pseudomonadota</taxon>
        <taxon>Gammaproteobacteria</taxon>
        <taxon>Methylococcales</taxon>
        <taxon>Methylococcaceae</taxon>
        <taxon>Methylomagnum</taxon>
    </lineage>
</organism>
<dbReference type="OrthoDB" id="9805115at2"/>
<dbReference type="InterPro" id="IPR007421">
    <property type="entry name" value="Schlafen_AlbA_2_dom"/>
</dbReference>
<dbReference type="AlphaFoldDB" id="A0A1Y6D925"/>
<keyword evidence="3" id="KW-1185">Reference proteome</keyword>
<name>A0A1Y6D925_9GAMM</name>
<dbReference type="Proteomes" id="UP000192923">
    <property type="component" value="Unassembled WGS sequence"/>
</dbReference>
<evidence type="ECO:0000313" key="2">
    <source>
        <dbReference type="EMBL" id="SMF97223.1"/>
    </source>
</evidence>
<keyword evidence="2" id="KW-0547">Nucleotide-binding</keyword>
<keyword evidence="2" id="KW-0378">Hydrolase</keyword>
<sequence length="548" mass="61851">MSLENQHLDRKSLRTLTGKNPGWDEIAKDCVCFANGQGGHLQIGIEDNEIHPPPDQKVAPELLDRLRKRIAELTVNVQALPQTVTAENGGQYIDLAISRSIGVASTCDGRYFLRIGDTCKPVVGDDVLRLANERPGLPWESMTSLNLPRSAIDPAKCEAFMAGIRASNRVKDSVKEKTADELLTHYGLATGTELTHLGVLLLGNASDRSRLGTAPAVQFIKYDELGQKVHKLLWDDYALSPTELVDAIWREVPDFRESYEFPEGLFRRSVPAFDEKVIRELLVNALVHRPYTQRGDIFLLLHPDRLEIINPGRLPLGVTPRNILHASQRRNDGLARVFHDLQLMEKEGSGFDLLYDRLLSSGRPVPGLLEGEDSVRVTIQRRILRPQVIKLVEEADRRFQLSQRERITLGVLAQSEGLTARELVQQLELRGTEDLRPWLGRLTTLNVVGTNGKTSALRYFVEPEWLRGARLDNTTTLTRIPPHRLRALILEDLARYPDSSSTDINRRIGTEIAARTLKRSLDKLADEGRIIFVGAVRWRRYRLSDHEK</sequence>
<dbReference type="GO" id="GO:0004386">
    <property type="term" value="F:helicase activity"/>
    <property type="evidence" value="ECO:0007669"/>
    <property type="project" value="UniProtKB-KW"/>
</dbReference>
<dbReference type="Pfam" id="PF04326">
    <property type="entry name" value="SLFN_AlbA_2"/>
    <property type="match status" value="1"/>
</dbReference>
<protein>
    <submittedName>
        <fullName evidence="2">ATP-dependent DNA helicase RecG</fullName>
    </submittedName>
</protein>
<dbReference type="Gene3D" id="3.30.565.60">
    <property type="match status" value="1"/>
</dbReference>
<dbReference type="EMBL" id="FXAM01000001">
    <property type="protein sequence ID" value="SMF97223.1"/>
    <property type="molecule type" value="Genomic_DNA"/>
</dbReference>
<dbReference type="PANTHER" id="PTHR30595">
    <property type="entry name" value="GLPR-RELATED TRANSCRIPTIONAL REPRESSOR"/>
    <property type="match status" value="1"/>
</dbReference>
<evidence type="ECO:0000313" key="3">
    <source>
        <dbReference type="Proteomes" id="UP000192923"/>
    </source>
</evidence>
<dbReference type="STRING" id="1760988.SAMN02949497_4643"/>
<dbReference type="PANTHER" id="PTHR30595:SF6">
    <property type="entry name" value="SCHLAFEN ALBA-2 DOMAIN-CONTAINING PROTEIN"/>
    <property type="match status" value="1"/>
</dbReference>
<feature type="domain" description="Schlafen AlbA-2" evidence="1">
    <location>
        <begin position="4"/>
        <end position="122"/>
    </location>
</feature>
<dbReference type="Pfam" id="PF13749">
    <property type="entry name" value="HATPase_c_4"/>
    <property type="match status" value="1"/>
</dbReference>
<evidence type="ECO:0000259" key="1">
    <source>
        <dbReference type="Pfam" id="PF04326"/>
    </source>
</evidence>